<evidence type="ECO:0000256" key="2">
    <source>
        <dbReference type="ARBA" id="ARBA00022490"/>
    </source>
</evidence>
<dbReference type="Gene3D" id="2.60.120.920">
    <property type="match status" value="1"/>
</dbReference>
<evidence type="ECO:0000256" key="1">
    <source>
        <dbReference type="ARBA" id="ARBA00004496"/>
    </source>
</evidence>
<evidence type="ECO:0000256" key="5">
    <source>
        <dbReference type="ARBA" id="ARBA00022741"/>
    </source>
</evidence>
<comment type="subcellular location">
    <subcellularLocation>
        <location evidence="1">Cytoplasm</location>
    </subcellularLocation>
</comment>
<dbReference type="PROSITE" id="PS50188">
    <property type="entry name" value="B302_SPRY"/>
    <property type="match status" value="1"/>
</dbReference>
<evidence type="ECO:0000256" key="3">
    <source>
        <dbReference type="ARBA" id="ARBA00022614"/>
    </source>
</evidence>
<evidence type="ECO:0000313" key="9">
    <source>
        <dbReference type="Proteomes" id="UP000694621"/>
    </source>
</evidence>
<dbReference type="Pfam" id="PF13516">
    <property type="entry name" value="LRR_6"/>
    <property type="match status" value="3"/>
</dbReference>
<protein>
    <recommendedName>
        <fullName evidence="7">B30.2/SPRY domain-containing protein</fullName>
    </recommendedName>
</protein>
<dbReference type="InterPro" id="IPR041267">
    <property type="entry name" value="NLRP_HD2"/>
</dbReference>
<evidence type="ECO:0000256" key="4">
    <source>
        <dbReference type="ARBA" id="ARBA00022737"/>
    </source>
</evidence>
<dbReference type="Pfam" id="PF17776">
    <property type="entry name" value="NLRC4_HD2"/>
    <property type="match status" value="1"/>
</dbReference>
<dbReference type="AlphaFoldDB" id="A0A8B9GU82"/>
<dbReference type="SUPFAM" id="SSF52047">
    <property type="entry name" value="RNI-like"/>
    <property type="match status" value="1"/>
</dbReference>
<keyword evidence="5" id="KW-0547">Nucleotide-binding</keyword>
<dbReference type="InterPro" id="IPR051261">
    <property type="entry name" value="NLR"/>
</dbReference>
<dbReference type="GO" id="GO:0005524">
    <property type="term" value="F:ATP binding"/>
    <property type="evidence" value="ECO:0007669"/>
    <property type="project" value="UniProtKB-KW"/>
</dbReference>
<dbReference type="FunFam" id="3.80.10.10:FF:000538">
    <property type="entry name" value="Si:ch211-127b6.2"/>
    <property type="match status" value="1"/>
</dbReference>
<dbReference type="InterPro" id="IPR006574">
    <property type="entry name" value="PRY"/>
</dbReference>
<evidence type="ECO:0000256" key="6">
    <source>
        <dbReference type="ARBA" id="ARBA00022840"/>
    </source>
</evidence>
<dbReference type="InterPro" id="IPR032675">
    <property type="entry name" value="LRR_dom_sf"/>
</dbReference>
<dbReference type="SMART" id="SM00589">
    <property type="entry name" value="PRY"/>
    <property type="match status" value="1"/>
</dbReference>
<feature type="domain" description="B30.2/SPRY" evidence="7">
    <location>
        <begin position="543"/>
        <end position="738"/>
    </location>
</feature>
<accession>A0A8B9GU82</accession>
<dbReference type="InterPro" id="IPR041075">
    <property type="entry name" value="NOD1/2_WH"/>
</dbReference>
<dbReference type="InterPro" id="IPR003879">
    <property type="entry name" value="Butyrophylin_SPRY"/>
</dbReference>
<proteinExistence type="predicted"/>
<organism evidence="8 9">
    <name type="scientific">Astyanax mexicanus</name>
    <name type="common">Blind cave fish</name>
    <name type="synonym">Astyanax fasciatus mexicanus</name>
    <dbReference type="NCBI Taxonomy" id="7994"/>
    <lineage>
        <taxon>Eukaryota</taxon>
        <taxon>Metazoa</taxon>
        <taxon>Chordata</taxon>
        <taxon>Craniata</taxon>
        <taxon>Vertebrata</taxon>
        <taxon>Euteleostomi</taxon>
        <taxon>Actinopterygii</taxon>
        <taxon>Neopterygii</taxon>
        <taxon>Teleostei</taxon>
        <taxon>Ostariophysi</taxon>
        <taxon>Characiformes</taxon>
        <taxon>Characoidei</taxon>
        <taxon>Acestrorhamphidae</taxon>
        <taxon>Acestrorhamphinae</taxon>
        <taxon>Astyanax</taxon>
    </lineage>
</organism>
<dbReference type="InterPro" id="IPR013320">
    <property type="entry name" value="ConA-like_dom_sf"/>
</dbReference>
<dbReference type="Ensembl" id="ENSAMXT00005002004.1">
    <property type="protein sequence ID" value="ENSAMXP00005001811.1"/>
    <property type="gene ID" value="ENSAMXG00005001013.1"/>
</dbReference>
<dbReference type="InterPro" id="IPR001611">
    <property type="entry name" value="Leu-rich_rpt"/>
</dbReference>
<dbReference type="InterPro" id="IPR003877">
    <property type="entry name" value="SPRY_dom"/>
</dbReference>
<keyword evidence="2" id="KW-0963">Cytoplasm</keyword>
<dbReference type="SMART" id="SM00449">
    <property type="entry name" value="SPRY"/>
    <property type="match status" value="1"/>
</dbReference>
<name>A0A8B9GU82_ASTMX</name>
<dbReference type="Pfam" id="PF17779">
    <property type="entry name" value="WHD_NOD2"/>
    <property type="match status" value="1"/>
</dbReference>
<evidence type="ECO:0000313" key="8">
    <source>
        <dbReference type="Ensembl" id="ENSAMXP00005001811.1"/>
    </source>
</evidence>
<dbReference type="InterPro" id="IPR001870">
    <property type="entry name" value="B30.2/SPRY"/>
</dbReference>
<dbReference type="GO" id="GO:0005737">
    <property type="term" value="C:cytoplasm"/>
    <property type="evidence" value="ECO:0007669"/>
    <property type="project" value="UniProtKB-SubCell"/>
</dbReference>
<keyword evidence="6" id="KW-0067">ATP-binding</keyword>
<sequence length="738" mass="82405">MLLKLAELAFNQLMKGNVMFYEEDLKESGIDITEASVYSGIFTGIFREECVIYQRKVYSFVHLSFQEFLAALYVLYCYQNLNMEVLQMFKSWRVEWSENVKLEEVLCGAVYKAQFEESRHLDLFLRFLLGVSMEANQRILQGLLPHIKNDPEITTEFLKKMIKEEHVPVESGLNFFLCLNEMNDRSLTREVQEYLKPDRSLPVGLLTAQCAALVYVLVNSGEVLDELDLRKIDTEHEGYWTMIPAVRVCRRALLLDRFLIKDSCKIICAALQSPNCPLKELDLRYSTLQDSYVAPICTGMKSSNCKLETLRLAACRLTASSCGTLASALQSPNTTLIELDLTNNDLQDSGVELLSAGLKSSHCKMETLRLSKANLTTSSCEHLMSVLQSVNSSLKYLDLCTNEVQDSGVELLSAGLKSSHCKLQTLRLGDCKLGEKACESLGSALQSVNSPLKDLDLSNNDLQDSGMELLSAGLKSSHCKLETLGLSGCMVTEKGCSSLASALKPNPSKLKELDLTYNNPGESGMKLLSDLLEDPNCPLEKLQIEHGGKCRMEQGVKKCAIELTLDINTAHSNLCLSDGNKKVMHMGTPQPYPDHPERCKSNPQVLCSESLTGRCYWEVEWTGRVGIAVTYGRKGRGEHWFGWFGKFYSLTCHDDGYGNQCHDQLSLCTGCIFDTHPSGSRRVGVYLDWPAGVLSFYRVSPEDQSLTHLHTFRSAFSEPLYAGFTVNDNSSVLLCQVE</sequence>
<reference evidence="8" key="1">
    <citation type="submission" date="2025-08" db="UniProtKB">
        <authorList>
            <consortium name="Ensembl"/>
        </authorList>
    </citation>
    <scope>IDENTIFICATION</scope>
</reference>
<keyword evidence="4" id="KW-0677">Repeat</keyword>
<dbReference type="PRINTS" id="PR01407">
    <property type="entry name" value="BUTYPHLNCDUF"/>
</dbReference>
<evidence type="ECO:0000259" key="7">
    <source>
        <dbReference type="PROSITE" id="PS50188"/>
    </source>
</evidence>
<dbReference type="Proteomes" id="UP000694621">
    <property type="component" value="Unplaced"/>
</dbReference>
<dbReference type="InterPro" id="IPR043136">
    <property type="entry name" value="B30.2/SPRY_sf"/>
</dbReference>
<keyword evidence="3" id="KW-0433">Leucine-rich repeat</keyword>
<dbReference type="SUPFAM" id="SSF49899">
    <property type="entry name" value="Concanavalin A-like lectins/glucanases"/>
    <property type="match status" value="1"/>
</dbReference>
<dbReference type="PANTHER" id="PTHR24106">
    <property type="entry name" value="NACHT, LRR AND CARD DOMAINS-CONTAINING"/>
    <property type="match status" value="1"/>
</dbReference>
<dbReference type="CDD" id="cd16040">
    <property type="entry name" value="SPRY_PRY_SNTX"/>
    <property type="match status" value="1"/>
</dbReference>
<dbReference type="SMART" id="SM00368">
    <property type="entry name" value="LRR_RI"/>
    <property type="match status" value="9"/>
</dbReference>
<dbReference type="Gene3D" id="3.80.10.10">
    <property type="entry name" value="Ribonuclease Inhibitor"/>
    <property type="match status" value="2"/>
</dbReference>
<dbReference type="Pfam" id="PF13765">
    <property type="entry name" value="PRY"/>
    <property type="match status" value="1"/>
</dbReference>